<protein>
    <submittedName>
        <fullName evidence="4">Myosin_tail_1 domain-containing protein</fullName>
    </submittedName>
</protein>
<reference evidence="4" key="3">
    <citation type="submission" date="2016-06" db="UniProtKB">
        <authorList>
            <consortium name="WormBaseParasite"/>
        </authorList>
    </citation>
    <scope>IDENTIFICATION</scope>
</reference>
<proteinExistence type="predicted"/>
<feature type="coiled-coil region" evidence="1">
    <location>
        <begin position="292"/>
        <end position="437"/>
    </location>
</feature>
<evidence type="ECO:0000313" key="3">
    <source>
        <dbReference type="Proteomes" id="UP000050741"/>
    </source>
</evidence>
<feature type="compositionally biased region" description="Polar residues" evidence="2">
    <location>
        <begin position="593"/>
        <end position="611"/>
    </location>
</feature>
<evidence type="ECO:0000256" key="2">
    <source>
        <dbReference type="SAM" id="MobiDB-lite"/>
    </source>
</evidence>
<dbReference type="WBParaSite" id="GPLIN_001353500">
    <property type="protein sequence ID" value="GPLIN_001353500"/>
    <property type="gene ID" value="GPLIN_001353500"/>
</dbReference>
<name>A0A183CKX9_GLOPA</name>
<dbReference type="GO" id="GO:0031122">
    <property type="term" value="P:cytoplasmic microtubule organization"/>
    <property type="evidence" value="ECO:0007669"/>
    <property type="project" value="TreeGrafter"/>
</dbReference>
<keyword evidence="1" id="KW-0175">Coiled coil</keyword>
<feature type="coiled-coil region" evidence="1">
    <location>
        <begin position="534"/>
        <end position="561"/>
    </location>
</feature>
<dbReference type="PANTHER" id="PTHR18947">
    <property type="entry name" value="HOOK PROTEINS"/>
    <property type="match status" value="1"/>
</dbReference>
<feature type="region of interest" description="Disordered" evidence="2">
    <location>
        <begin position="579"/>
        <end position="633"/>
    </location>
</feature>
<dbReference type="GO" id="GO:0005813">
    <property type="term" value="C:centrosome"/>
    <property type="evidence" value="ECO:0007669"/>
    <property type="project" value="TreeGrafter"/>
</dbReference>
<evidence type="ECO:0000313" key="4">
    <source>
        <dbReference type="WBParaSite" id="GPLIN_001353500"/>
    </source>
</evidence>
<keyword evidence="3" id="KW-1185">Reference proteome</keyword>
<dbReference type="GO" id="GO:0030705">
    <property type="term" value="P:cytoskeleton-dependent intracellular transport"/>
    <property type="evidence" value="ECO:0007669"/>
    <property type="project" value="TreeGrafter"/>
</dbReference>
<feature type="compositionally biased region" description="Low complexity" evidence="2">
    <location>
        <begin position="612"/>
        <end position="627"/>
    </location>
</feature>
<dbReference type="AlphaFoldDB" id="A0A183CKX9"/>
<dbReference type="Proteomes" id="UP000050741">
    <property type="component" value="Unassembled WGS sequence"/>
</dbReference>
<dbReference type="GO" id="GO:0008017">
    <property type="term" value="F:microtubule binding"/>
    <property type="evidence" value="ECO:0007669"/>
    <property type="project" value="TreeGrafter"/>
</dbReference>
<feature type="coiled-coil region" evidence="1">
    <location>
        <begin position="53"/>
        <end position="180"/>
    </location>
</feature>
<dbReference type="GO" id="GO:0005737">
    <property type="term" value="C:cytoplasm"/>
    <property type="evidence" value="ECO:0007669"/>
    <property type="project" value="TreeGrafter"/>
</dbReference>
<organism evidence="3 4">
    <name type="scientific">Globodera pallida</name>
    <name type="common">Potato cyst nematode worm</name>
    <name type="synonym">Heterodera pallida</name>
    <dbReference type="NCBI Taxonomy" id="36090"/>
    <lineage>
        <taxon>Eukaryota</taxon>
        <taxon>Metazoa</taxon>
        <taxon>Ecdysozoa</taxon>
        <taxon>Nematoda</taxon>
        <taxon>Chromadorea</taxon>
        <taxon>Rhabditida</taxon>
        <taxon>Tylenchina</taxon>
        <taxon>Tylenchomorpha</taxon>
        <taxon>Tylenchoidea</taxon>
        <taxon>Heteroderidae</taxon>
        <taxon>Heteroderinae</taxon>
        <taxon>Globodera</taxon>
    </lineage>
</organism>
<sequence>MTKTVAVVAHHQHLPHVHHHVMATLGQHRGGKICKQHNGTTFDGRSPSPNAHDRHANVELAAAKAELRKLRNENDEKEEMLLELQDELERQRAEIGRLQAERLELVKDARAAKDLRDEMDCMQHKLSRLERLETDAEKMRTKLGELDFYRSRVNNLKEDNRLMQETCRVMEEQLEQCQRKLSAHLEVETKLIESQANNKSLQLDLTKTRAHVEDLLIENGRLERELKANVQRHAELERAMQHCNVADEAHAASSPRGDTLHDASLLAQLDAYNHKLKARLSSGESVPNPAEMFELKAELNAHEKLAEEKITECQHLRANLELGRKEVREAEEREHELRAEIDKMERQLADQRRTTVSIQTHQLVVERLESTERKSQELEQRMTIEQILRAEFTRERNQLEQALEEERVERQREMRRVAELEAEMASLDKELVELKRERSSTMFRNAADSADELRRLRMSECAQKSSINSLNVIIQQLNNALTEKDLELGNLRRQVEMLRQYNGEENRTLIKQIELLLIQNQQLHNRSDAFYAEQKELQEKLMTLRRHKEKLEEKIMEQYKQMDSRKSTERPTFMKRAAKLISKSPSRKPKELSVTTANSASDRSEDSSIYSTDELTTTTTPTSRNTTALANSP</sequence>
<evidence type="ECO:0000256" key="1">
    <source>
        <dbReference type="SAM" id="Coils"/>
    </source>
</evidence>
<reference evidence="3" key="2">
    <citation type="submission" date="2014-05" db="EMBL/GenBank/DDBJ databases">
        <title>The genome and life-stage specific transcriptomes of Globodera pallida elucidate key aspects of plant parasitism by a cyst nematode.</title>
        <authorList>
            <person name="Cotton J.A."/>
            <person name="Lilley C.J."/>
            <person name="Jones L.M."/>
            <person name="Kikuchi T."/>
            <person name="Reid A.J."/>
            <person name="Thorpe P."/>
            <person name="Tsai I.J."/>
            <person name="Beasley H."/>
            <person name="Blok V."/>
            <person name="Cock P.J.A."/>
            <person name="Van den Akker S.E."/>
            <person name="Holroyd N."/>
            <person name="Hunt M."/>
            <person name="Mantelin S."/>
            <person name="Naghra H."/>
            <person name="Pain A."/>
            <person name="Palomares-Rius J.E."/>
            <person name="Zarowiecki M."/>
            <person name="Berriman M."/>
            <person name="Jones J.T."/>
            <person name="Urwin P.E."/>
        </authorList>
    </citation>
    <scope>NUCLEOTIDE SEQUENCE [LARGE SCALE GENOMIC DNA]</scope>
    <source>
        <strain evidence="3">Lindley</strain>
    </source>
</reference>
<dbReference type="GO" id="GO:0051959">
    <property type="term" value="F:dynein light intermediate chain binding"/>
    <property type="evidence" value="ECO:0007669"/>
    <property type="project" value="TreeGrafter"/>
</dbReference>
<reference evidence="3" key="1">
    <citation type="submission" date="2013-12" db="EMBL/GenBank/DDBJ databases">
        <authorList>
            <person name="Aslett M."/>
        </authorList>
    </citation>
    <scope>NUCLEOTIDE SEQUENCE [LARGE SCALE GENOMIC DNA]</scope>
    <source>
        <strain evidence="3">Lindley</strain>
    </source>
</reference>
<dbReference type="PANTHER" id="PTHR18947:SF28">
    <property type="entry name" value="GIRDIN, ISOFORM A"/>
    <property type="match status" value="1"/>
</dbReference>
<feature type="coiled-coil region" evidence="1">
    <location>
        <begin position="205"/>
        <end position="239"/>
    </location>
</feature>
<accession>A0A183CKX9</accession>